<sequence length="69" mass="7762">MIVYDDHGRPNEASDIWVDSESMNFQALTDTVTTGISQWSENLEDGGVLDEELDSADRLVLSTYRLPSR</sequence>
<proteinExistence type="predicted"/>
<dbReference type="EMBL" id="VDEP01000471">
    <property type="protein sequence ID" value="KAA1075899.1"/>
    <property type="molecule type" value="Genomic_DNA"/>
</dbReference>
<name>A0A5B0MIC2_PUCGR</name>
<gene>
    <name evidence="2" type="ORF">PGT21_029565</name>
    <name evidence="1" type="ORF">PGTUg99_026909</name>
</gene>
<reference evidence="3 4" key="1">
    <citation type="submission" date="2019-05" db="EMBL/GenBank/DDBJ databases">
        <title>Emergence of the Ug99 lineage of the wheat stem rust pathogen through somatic hybridization.</title>
        <authorList>
            <person name="Li F."/>
            <person name="Upadhyaya N.M."/>
            <person name="Sperschneider J."/>
            <person name="Matny O."/>
            <person name="Nguyen-Phuc H."/>
            <person name="Mago R."/>
            <person name="Raley C."/>
            <person name="Miller M.E."/>
            <person name="Silverstein K.A.T."/>
            <person name="Henningsen E."/>
            <person name="Hirsch C.D."/>
            <person name="Visser B."/>
            <person name="Pretorius Z.A."/>
            <person name="Steffenson B.J."/>
            <person name="Schwessinger B."/>
            <person name="Dodds P.N."/>
            <person name="Figueroa M."/>
        </authorList>
    </citation>
    <scope>NUCLEOTIDE SEQUENCE [LARGE SCALE GENOMIC DNA]</scope>
    <source>
        <strain evidence="2">21-0</strain>
        <strain evidence="1 4">Ug99</strain>
    </source>
</reference>
<organism evidence="1 4">
    <name type="scientific">Puccinia graminis f. sp. tritici</name>
    <dbReference type="NCBI Taxonomy" id="56615"/>
    <lineage>
        <taxon>Eukaryota</taxon>
        <taxon>Fungi</taxon>
        <taxon>Dikarya</taxon>
        <taxon>Basidiomycota</taxon>
        <taxon>Pucciniomycotina</taxon>
        <taxon>Pucciniomycetes</taxon>
        <taxon>Pucciniales</taxon>
        <taxon>Pucciniaceae</taxon>
        <taxon>Puccinia</taxon>
    </lineage>
</organism>
<evidence type="ECO:0000313" key="4">
    <source>
        <dbReference type="Proteomes" id="UP000325313"/>
    </source>
</evidence>
<dbReference type="AlphaFoldDB" id="A0A5B0MIC2"/>
<accession>A0A5B0MIC2</accession>
<evidence type="ECO:0000313" key="1">
    <source>
        <dbReference type="EMBL" id="KAA1075899.1"/>
    </source>
</evidence>
<dbReference type="Proteomes" id="UP000324748">
    <property type="component" value="Unassembled WGS sequence"/>
</dbReference>
<dbReference type="Proteomes" id="UP000325313">
    <property type="component" value="Unassembled WGS sequence"/>
</dbReference>
<dbReference type="EMBL" id="VSWC01000092">
    <property type="protein sequence ID" value="KAA1091251.1"/>
    <property type="molecule type" value="Genomic_DNA"/>
</dbReference>
<keyword evidence="3" id="KW-1185">Reference proteome</keyword>
<protein>
    <submittedName>
        <fullName evidence="1">Uncharacterized protein</fullName>
    </submittedName>
</protein>
<comment type="caution">
    <text evidence="1">The sequence shown here is derived from an EMBL/GenBank/DDBJ whole genome shotgun (WGS) entry which is preliminary data.</text>
</comment>
<evidence type="ECO:0000313" key="3">
    <source>
        <dbReference type="Proteomes" id="UP000324748"/>
    </source>
</evidence>
<evidence type="ECO:0000313" key="2">
    <source>
        <dbReference type="EMBL" id="KAA1091251.1"/>
    </source>
</evidence>